<comment type="caution">
    <text evidence="4">The sequence shown here is derived from an EMBL/GenBank/DDBJ whole genome shotgun (WGS) entry which is preliminary data.</text>
</comment>
<keyword evidence="2" id="KW-0564">Palmitate</keyword>
<dbReference type="Gene3D" id="1.20.1600.10">
    <property type="entry name" value="Outer membrane efflux proteins (OEP)"/>
    <property type="match status" value="1"/>
</dbReference>
<sequence length="481" mass="54628">MKRLTALTLLFALQFSFCIQAQAIQDNINTAEQLNSTTTEKKDSTKKEKKSWNLFKKKNKDESLKAKVEYINTDWWSSFQDPYLSEYIALALQKNHDMKIATISTEEYYQNYKIQFGTELPQIGVGFSPALVKLPGTSDSVGAFSLPGIANYEADIFLKNRDKTKSVQKQYEASVIDERAAYIAVASAVGTVYFNIVRMDKTIELQKEINNQRQEIYNLMVLSNKEGLASTADTVRANKALVKGQSDLIELEKQREKLLNQLAVLVGESPENKNSLKRITLDELIIANKIPAQVSSEIIENRPDYLRAAKMVEKAGIDVRVAKKEFLPTINLTGLAFFNSFADFGSLFTTKNMLWSLAAGAMLPVFTGGKRIANLRLKKAQYERVLQEYLKTNLQAIQEVNDAMVSANLDWEKLSRTLEQQKLEEKDFNYNQMKYDQGVISKLDLIQFRENLLTINQLVAQQKTEYLVDYIGLYKACGARI</sequence>
<keyword evidence="2" id="KW-0812">Transmembrane</keyword>
<keyword evidence="2" id="KW-0472">Membrane</keyword>
<dbReference type="EMBL" id="DVJQ01000076">
    <property type="protein sequence ID" value="HIS75110.1"/>
    <property type="molecule type" value="Genomic_DNA"/>
</dbReference>
<evidence type="ECO:0000313" key="4">
    <source>
        <dbReference type="EMBL" id="HIS75110.1"/>
    </source>
</evidence>
<dbReference type="InterPro" id="IPR010131">
    <property type="entry name" value="MdtP/NodT-like"/>
</dbReference>
<dbReference type="GO" id="GO:0005886">
    <property type="term" value="C:plasma membrane"/>
    <property type="evidence" value="ECO:0007669"/>
    <property type="project" value="UniProtKB-SubCell"/>
</dbReference>
<dbReference type="GO" id="GO:0015562">
    <property type="term" value="F:efflux transmembrane transporter activity"/>
    <property type="evidence" value="ECO:0007669"/>
    <property type="project" value="InterPro"/>
</dbReference>
<dbReference type="Pfam" id="PF02321">
    <property type="entry name" value="OEP"/>
    <property type="match status" value="2"/>
</dbReference>
<feature type="chain" id="PRO_5039741478" evidence="2">
    <location>
        <begin position="22"/>
        <end position="481"/>
    </location>
</feature>
<evidence type="ECO:0000256" key="2">
    <source>
        <dbReference type="RuleBase" id="RU362097"/>
    </source>
</evidence>
<feature type="signal peptide" evidence="2">
    <location>
        <begin position="1"/>
        <end position="21"/>
    </location>
</feature>
<evidence type="ECO:0000313" key="5">
    <source>
        <dbReference type="Proteomes" id="UP000886865"/>
    </source>
</evidence>
<proteinExistence type="inferred from homology"/>
<feature type="coiled-coil region" evidence="3">
    <location>
        <begin position="241"/>
        <end position="268"/>
    </location>
</feature>
<dbReference type="AlphaFoldDB" id="A0A9D1JYE1"/>
<keyword evidence="2" id="KW-1134">Transmembrane beta strand</keyword>
<comment type="subcellular location">
    <subcellularLocation>
        <location evidence="2">Cell membrane</location>
        <topology evidence="2">Lipid-anchor</topology>
    </subcellularLocation>
</comment>
<dbReference type="Proteomes" id="UP000886865">
    <property type="component" value="Unassembled WGS sequence"/>
</dbReference>
<evidence type="ECO:0000256" key="3">
    <source>
        <dbReference type="SAM" id="Coils"/>
    </source>
</evidence>
<comment type="similarity">
    <text evidence="1 2">Belongs to the outer membrane factor (OMF) (TC 1.B.17) family.</text>
</comment>
<dbReference type="SUPFAM" id="SSF56954">
    <property type="entry name" value="Outer membrane efflux proteins (OEP)"/>
    <property type="match status" value="1"/>
</dbReference>
<organism evidence="4 5">
    <name type="scientific">Candidatus Galligastranaerophilus intestinavium</name>
    <dbReference type="NCBI Taxonomy" id="2840836"/>
    <lineage>
        <taxon>Bacteria</taxon>
        <taxon>Candidatus Galligastranaerophilus</taxon>
    </lineage>
</organism>
<keyword evidence="2" id="KW-0449">Lipoprotein</keyword>
<dbReference type="Gene3D" id="2.20.200.10">
    <property type="entry name" value="Outer membrane efflux proteins (OEP)"/>
    <property type="match status" value="1"/>
</dbReference>
<reference evidence="4" key="1">
    <citation type="submission" date="2020-10" db="EMBL/GenBank/DDBJ databases">
        <authorList>
            <person name="Gilroy R."/>
        </authorList>
    </citation>
    <scope>NUCLEOTIDE SEQUENCE</scope>
    <source>
        <strain evidence="4">CHK152-2871</strain>
    </source>
</reference>
<keyword evidence="3" id="KW-0175">Coiled coil</keyword>
<dbReference type="NCBIfam" id="TIGR01845">
    <property type="entry name" value="outer_NodT"/>
    <property type="match status" value="1"/>
</dbReference>
<name>A0A9D1JYE1_9BACT</name>
<dbReference type="PANTHER" id="PTHR30203">
    <property type="entry name" value="OUTER MEMBRANE CATION EFFLUX PROTEIN"/>
    <property type="match status" value="1"/>
</dbReference>
<dbReference type="InterPro" id="IPR003423">
    <property type="entry name" value="OMP_efflux"/>
</dbReference>
<protein>
    <submittedName>
        <fullName evidence="4">TolC family protein</fullName>
    </submittedName>
</protein>
<gene>
    <name evidence="4" type="ORF">IAA86_08855</name>
</gene>
<evidence type="ECO:0000256" key="1">
    <source>
        <dbReference type="ARBA" id="ARBA00007613"/>
    </source>
</evidence>
<keyword evidence="2" id="KW-0732">Signal</keyword>
<reference evidence="4" key="2">
    <citation type="journal article" date="2021" name="PeerJ">
        <title>Extensive microbial diversity within the chicken gut microbiome revealed by metagenomics and culture.</title>
        <authorList>
            <person name="Gilroy R."/>
            <person name="Ravi A."/>
            <person name="Getino M."/>
            <person name="Pursley I."/>
            <person name="Horton D.L."/>
            <person name="Alikhan N.F."/>
            <person name="Baker D."/>
            <person name="Gharbi K."/>
            <person name="Hall N."/>
            <person name="Watson M."/>
            <person name="Adriaenssens E.M."/>
            <person name="Foster-Nyarko E."/>
            <person name="Jarju S."/>
            <person name="Secka A."/>
            <person name="Antonio M."/>
            <person name="Oren A."/>
            <person name="Chaudhuri R.R."/>
            <person name="La Ragione R."/>
            <person name="Hildebrand F."/>
            <person name="Pallen M.J."/>
        </authorList>
    </citation>
    <scope>NUCLEOTIDE SEQUENCE</scope>
    <source>
        <strain evidence="4">CHK152-2871</strain>
    </source>
</reference>
<accession>A0A9D1JYE1</accession>